<dbReference type="GO" id="GO:0003735">
    <property type="term" value="F:structural constituent of ribosome"/>
    <property type="evidence" value="ECO:0007669"/>
    <property type="project" value="InterPro"/>
</dbReference>
<evidence type="ECO:0000256" key="1">
    <source>
        <dbReference type="ARBA" id="ARBA00009364"/>
    </source>
</evidence>
<evidence type="ECO:0000313" key="6">
    <source>
        <dbReference type="EMBL" id="TBT98268.1"/>
    </source>
</evidence>
<dbReference type="Proteomes" id="UP000291404">
    <property type="component" value="Unassembled WGS sequence"/>
</dbReference>
<feature type="compositionally biased region" description="Basic residues" evidence="5">
    <location>
        <begin position="13"/>
        <end position="23"/>
    </location>
</feature>
<accession>A0A4Q9KTZ1</accession>
<name>A0A4Q9KTZ1_9MICR</name>
<dbReference type="SUPFAM" id="SSF57829">
    <property type="entry name" value="Zn-binding ribosomal proteins"/>
    <property type="match status" value="1"/>
</dbReference>
<evidence type="ECO:0000256" key="3">
    <source>
        <dbReference type="ARBA" id="ARBA00023274"/>
    </source>
</evidence>
<dbReference type="FunFam" id="3.10.450.80:FF:000001">
    <property type="entry name" value="60S ribosomal protein L44"/>
    <property type="match status" value="1"/>
</dbReference>
<dbReference type="Gene3D" id="3.10.450.80">
    <property type="match status" value="1"/>
</dbReference>
<dbReference type="AlphaFoldDB" id="A0A4Q9KTZ1"/>
<evidence type="ECO:0000256" key="5">
    <source>
        <dbReference type="SAM" id="MobiDB-lite"/>
    </source>
</evidence>
<dbReference type="GO" id="GO:0005840">
    <property type="term" value="C:ribosome"/>
    <property type="evidence" value="ECO:0007669"/>
    <property type="project" value="UniProtKB-KW"/>
</dbReference>
<dbReference type="STRING" id="148818.A0A4Q9KTZ1"/>
<evidence type="ECO:0000256" key="2">
    <source>
        <dbReference type="ARBA" id="ARBA00022980"/>
    </source>
</evidence>
<dbReference type="Pfam" id="PF00935">
    <property type="entry name" value="Ribosomal_L44"/>
    <property type="match status" value="1"/>
</dbReference>
<feature type="compositionally biased region" description="Polar residues" evidence="5">
    <location>
        <begin position="1"/>
        <end position="12"/>
    </location>
</feature>
<proteinExistence type="inferred from homology"/>
<organism evidence="6 7">
    <name type="scientific">Hamiltosporidium magnivora</name>
    <dbReference type="NCBI Taxonomy" id="148818"/>
    <lineage>
        <taxon>Eukaryota</taxon>
        <taxon>Fungi</taxon>
        <taxon>Fungi incertae sedis</taxon>
        <taxon>Microsporidia</taxon>
        <taxon>Dubosqiidae</taxon>
        <taxon>Hamiltosporidium</taxon>
    </lineage>
</organism>
<feature type="region of interest" description="Disordered" evidence="5">
    <location>
        <begin position="1"/>
        <end position="27"/>
    </location>
</feature>
<dbReference type="InterPro" id="IPR053708">
    <property type="entry name" value="Ribosomal_LSU_eL42"/>
</dbReference>
<gene>
    <name evidence="6" type="ORF">CWI36_2462p0010</name>
</gene>
<dbReference type="PANTHER" id="PTHR10369">
    <property type="entry name" value="60S RIBOSOMAL PROTEIN L36A/L44"/>
    <property type="match status" value="1"/>
</dbReference>
<evidence type="ECO:0000313" key="7">
    <source>
        <dbReference type="Proteomes" id="UP000291404"/>
    </source>
</evidence>
<keyword evidence="2 4" id="KW-0689">Ribosomal protein</keyword>
<dbReference type="InterPro" id="IPR011332">
    <property type="entry name" value="Ribosomal_zn-bd"/>
</dbReference>
<dbReference type="VEuPathDB" id="MicrosporidiaDB:CWI36_2462p0010"/>
<dbReference type="InterPro" id="IPR000552">
    <property type="entry name" value="Ribosomal_eL44"/>
</dbReference>
<protein>
    <submittedName>
        <fullName evidence="6">Ribosomal protein L44</fullName>
    </submittedName>
</protein>
<comment type="caution">
    <text evidence="6">The sequence shown here is derived from an EMBL/GenBank/DDBJ whole genome shotgun (WGS) entry which is preliminary data.</text>
</comment>
<sequence length="80" mass="9446">MVSFRKSQPTKQGNRRYKLKQRGYKGQTRPILRRSAKTTKKLVLKLECVTCKRKRLQPMKRAKHVIFGGEKKQRGEALVY</sequence>
<comment type="similarity">
    <text evidence="1 4">Belongs to the eukaryotic ribosomal protein eL42 family.</text>
</comment>
<keyword evidence="3 4" id="KW-0687">Ribonucleoprotein</keyword>
<keyword evidence="7" id="KW-1185">Reference proteome</keyword>
<evidence type="ECO:0000256" key="4">
    <source>
        <dbReference type="RuleBase" id="RU000666"/>
    </source>
</evidence>
<reference evidence="6 7" key="1">
    <citation type="submission" date="2017-12" db="EMBL/GenBank/DDBJ databases">
        <authorList>
            <person name="Pombert J.-F."/>
            <person name="Haag K.L."/>
            <person name="Ebert D."/>
        </authorList>
    </citation>
    <scope>NUCLEOTIDE SEQUENCE [LARGE SCALE GENOMIC DNA]</scope>
    <source>
        <strain evidence="6">BE-OM-2</strain>
    </source>
</reference>
<dbReference type="EMBL" id="PITI01002462">
    <property type="protein sequence ID" value="TBT98268.1"/>
    <property type="molecule type" value="Genomic_DNA"/>
</dbReference>
<dbReference type="GO" id="GO:1990904">
    <property type="term" value="C:ribonucleoprotein complex"/>
    <property type="evidence" value="ECO:0007669"/>
    <property type="project" value="UniProtKB-KW"/>
</dbReference>
<dbReference type="PROSITE" id="PS01172">
    <property type="entry name" value="RIBOSOMAL_L44E"/>
    <property type="match status" value="1"/>
</dbReference>
<dbReference type="GO" id="GO:0006412">
    <property type="term" value="P:translation"/>
    <property type="evidence" value="ECO:0007669"/>
    <property type="project" value="InterPro"/>
</dbReference>